<gene>
    <name evidence="2" type="ORF">RchiOBHm_Chr7g0236571</name>
</gene>
<evidence type="ECO:0000313" key="3">
    <source>
        <dbReference type="Proteomes" id="UP000238479"/>
    </source>
</evidence>
<protein>
    <submittedName>
        <fullName evidence="2">Uncharacterized protein</fullName>
    </submittedName>
</protein>
<keyword evidence="3" id="KW-1185">Reference proteome</keyword>
<dbReference type="Gramene" id="PRQ21200">
    <property type="protein sequence ID" value="PRQ21200"/>
    <property type="gene ID" value="RchiOBHm_Chr7g0236571"/>
</dbReference>
<feature type="compositionally biased region" description="Basic residues" evidence="1">
    <location>
        <begin position="62"/>
        <end position="74"/>
    </location>
</feature>
<accession>A0A2P6PGZ4</accession>
<name>A0A2P6PGZ4_ROSCH</name>
<organism evidence="2 3">
    <name type="scientific">Rosa chinensis</name>
    <name type="common">China rose</name>
    <dbReference type="NCBI Taxonomy" id="74649"/>
    <lineage>
        <taxon>Eukaryota</taxon>
        <taxon>Viridiplantae</taxon>
        <taxon>Streptophyta</taxon>
        <taxon>Embryophyta</taxon>
        <taxon>Tracheophyta</taxon>
        <taxon>Spermatophyta</taxon>
        <taxon>Magnoliopsida</taxon>
        <taxon>eudicotyledons</taxon>
        <taxon>Gunneridae</taxon>
        <taxon>Pentapetalae</taxon>
        <taxon>rosids</taxon>
        <taxon>fabids</taxon>
        <taxon>Rosales</taxon>
        <taxon>Rosaceae</taxon>
        <taxon>Rosoideae</taxon>
        <taxon>Rosoideae incertae sedis</taxon>
        <taxon>Rosa</taxon>
    </lineage>
</organism>
<dbReference type="AlphaFoldDB" id="A0A2P6PGZ4"/>
<dbReference type="EMBL" id="PDCK01000045">
    <property type="protein sequence ID" value="PRQ21200.1"/>
    <property type="molecule type" value="Genomic_DNA"/>
</dbReference>
<comment type="caution">
    <text evidence="2">The sequence shown here is derived from an EMBL/GenBank/DDBJ whole genome shotgun (WGS) entry which is preliminary data.</text>
</comment>
<evidence type="ECO:0000256" key="1">
    <source>
        <dbReference type="SAM" id="MobiDB-lite"/>
    </source>
</evidence>
<sequence length="176" mass="20064">MNSSQAYESLSSKGSQWRRFRGLGSSDLNPLVLIVLVFLYRCMNNTLLPINLRSGHTFQRLPRQRPRNRSRTPPRPRVPPRNPSPSPIRSPVREMAERPIREFSRPSMTNTASCLVLPDRDVDFEIKLQQLSILPIFRGMPSEKAINHMQDFEAIVSTMSKGGLPEATTKEYTIMG</sequence>
<proteinExistence type="predicted"/>
<dbReference type="Proteomes" id="UP000238479">
    <property type="component" value="Chromosome 7"/>
</dbReference>
<reference evidence="2 3" key="1">
    <citation type="journal article" date="2018" name="Nat. Genet.">
        <title>The Rosa genome provides new insights in the design of modern roses.</title>
        <authorList>
            <person name="Bendahmane M."/>
        </authorList>
    </citation>
    <scope>NUCLEOTIDE SEQUENCE [LARGE SCALE GENOMIC DNA]</scope>
    <source>
        <strain evidence="3">cv. Old Blush</strain>
    </source>
</reference>
<feature type="region of interest" description="Disordered" evidence="1">
    <location>
        <begin position="58"/>
        <end position="94"/>
    </location>
</feature>
<feature type="compositionally biased region" description="Pro residues" evidence="1">
    <location>
        <begin position="75"/>
        <end position="88"/>
    </location>
</feature>
<evidence type="ECO:0000313" key="2">
    <source>
        <dbReference type="EMBL" id="PRQ21200.1"/>
    </source>
</evidence>